<comment type="caution">
    <text evidence="1">The sequence shown here is derived from an EMBL/GenBank/DDBJ whole genome shotgun (WGS) entry which is preliminary data.</text>
</comment>
<dbReference type="GeneID" id="64655608"/>
<sequence length="128" mass="14230">MLLLLQMDKTQIGCSNVEACMIPGAIAAYQLNNNKRQERGLHPLDAMTMPCITMIGTRPTFYLVPVTKALSDAVISCQYPSARTEVLKCEVAGDHNGGIEAPEHRGMALQYYVAFKSLAKSHWEKFLR</sequence>
<proteinExistence type="predicted"/>
<organism evidence="1 2">
    <name type="scientific">Suillus fuscotomentosus</name>
    <dbReference type="NCBI Taxonomy" id="1912939"/>
    <lineage>
        <taxon>Eukaryota</taxon>
        <taxon>Fungi</taxon>
        <taxon>Dikarya</taxon>
        <taxon>Basidiomycota</taxon>
        <taxon>Agaricomycotina</taxon>
        <taxon>Agaricomycetes</taxon>
        <taxon>Agaricomycetidae</taxon>
        <taxon>Boletales</taxon>
        <taxon>Suillineae</taxon>
        <taxon>Suillaceae</taxon>
        <taxon>Suillus</taxon>
    </lineage>
</organism>
<protein>
    <submittedName>
        <fullName evidence="1">Uncharacterized protein</fullName>
    </submittedName>
</protein>
<dbReference type="EMBL" id="JABBWK010000017">
    <property type="protein sequence ID" value="KAG1902442.1"/>
    <property type="molecule type" value="Genomic_DNA"/>
</dbReference>
<reference evidence="1" key="1">
    <citation type="journal article" date="2020" name="New Phytol.">
        <title>Comparative genomics reveals dynamic genome evolution in host specialist ectomycorrhizal fungi.</title>
        <authorList>
            <person name="Lofgren L.A."/>
            <person name="Nguyen N.H."/>
            <person name="Vilgalys R."/>
            <person name="Ruytinx J."/>
            <person name="Liao H.L."/>
            <person name="Branco S."/>
            <person name="Kuo A."/>
            <person name="LaButti K."/>
            <person name="Lipzen A."/>
            <person name="Andreopoulos W."/>
            <person name="Pangilinan J."/>
            <person name="Riley R."/>
            <person name="Hundley H."/>
            <person name="Na H."/>
            <person name="Barry K."/>
            <person name="Grigoriev I.V."/>
            <person name="Stajich J.E."/>
            <person name="Kennedy P.G."/>
        </authorList>
    </citation>
    <scope>NUCLEOTIDE SEQUENCE</scope>
    <source>
        <strain evidence="1">FC203</strain>
    </source>
</reference>
<accession>A0AAD4HMZ9</accession>
<name>A0AAD4HMZ9_9AGAM</name>
<dbReference type="RefSeq" id="XP_041228017.1">
    <property type="nucleotide sequence ID" value="XM_041361310.1"/>
</dbReference>
<evidence type="ECO:0000313" key="1">
    <source>
        <dbReference type="EMBL" id="KAG1902442.1"/>
    </source>
</evidence>
<keyword evidence="2" id="KW-1185">Reference proteome</keyword>
<evidence type="ECO:0000313" key="2">
    <source>
        <dbReference type="Proteomes" id="UP001195769"/>
    </source>
</evidence>
<dbReference type="Proteomes" id="UP001195769">
    <property type="component" value="Unassembled WGS sequence"/>
</dbReference>
<gene>
    <name evidence="1" type="ORF">F5891DRAFT_1023986</name>
</gene>
<dbReference type="AlphaFoldDB" id="A0AAD4HMZ9"/>